<name>A0A4S8LQT6_DENBC</name>
<reference evidence="2 3" key="1">
    <citation type="journal article" date="2019" name="Nat. Ecol. Evol.">
        <title>Megaphylogeny resolves global patterns of mushroom evolution.</title>
        <authorList>
            <person name="Varga T."/>
            <person name="Krizsan K."/>
            <person name="Foldi C."/>
            <person name="Dima B."/>
            <person name="Sanchez-Garcia M."/>
            <person name="Sanchez-Ramirez S."/>
            <person name="Szollosi G.J."/>
            <person name="Szarkandi J.G."/>
            <person name="Papp V."/>
            <person name="Albert L."/>
            <person name="Andreopoulos W."/>
            <person name="Angelini C."/>
            <person name="Antonin V."/>
            <person name="Barry K.W."/>
            <person name="Bougher N.L."/>
            <person name="Buchanan P."/>
            <person name="Buyck B."/>
            <person name="Bense V."/>
            <person name="Catcheside P."/>
            <person name="Chovatia M."/>
            <person name="Cooper J."/>
            <person name="Damon W."/>
            <person name="Desjardin D."/>
            <person name="Finy P."/>
            <person name="Geml J."/>
            <person name="Haridas S."/>
            <person name="Hughes K."/>
            <person name="Justo A."/>
            <person name="Karasinski D."/>
            <person name="Kautmanova I."/>
            <person name="Kiss B."/>
            <person name="Kocsube S."/>
            <person name="Kotiranta H."/>
            <person name="LaButti K.M."/>
            <person name="Lechner B.E."/>
            <person name="Liimatainen K."/>
            <person name="Lipzen A."/>
            <person name="Lukacs Z."/>
            <person name="Mihaltcheva S."/>
            <person name="Morgado L.N."/>
            <person name="Niskanen T."/>
            <person name="Noordeloos M.E."/>
            <person name="Ohm R.A."/>
            <person name="Ortiz-Santana B."/>
            <person name="Ovrebo C."/>
            <person name="Racz N."/>
            <person name="Riley R."/>
            <person name="Savchenko A."/>
            <person name="Shiryaev A."/>
            <person name="Soop K."/>
            <person name="Spirin V."/>
            <person name="Szebenyi C."/>
            <person name="Tomsovsky M."/>
            <person name="Tulloss R.E."/>
            <person name="Uehling J."/>
            <person name="Grigoriev I.V."/>
            <person name="Vagvolgyi C."/>
            <person name="Papp T."/>
            <person name="Martin F.M."/>
            <person name="Miettinen O."/>
            <person name="Hibbett D.S."/>
            <person name="Nagy L.G."/>
        </authorList>
    </citation>
    <scope>NUCLEOTIDE SEQUENCE [LARGE SCALE GENOMIC DNA]</scope>
    <source>
        <strain evidence="2 3">CBS 962.96</strain>
    </source>
</reference>
<dbReference type="Proteomes" id="UP000297245">
    <property type="component" value="Unassembled WGS sequence"/>
</dbReference>
<dbReference type="EMBL" id="ML179308">
    <property type="protein sequence ID" value="THU91363.1"/>
    <property type="molecule type" value="Genomic_DNA"/>
</dbReference>
<dbReference type="PANTHER" id="PTHR43194">
    <property type="entry name" value="HYDROLASE ALPHA/BETA FOLD FAMILY"/>
    <property type="match status" value="1"/>
</dbReference>
<sequence>MSTSNSNAISSKFVPSSDGSLIYAEAVGDPNKPALVLVPGYTLSTQVFDKQFDDEEMRKELFLIRYDPRGHGQSAKPEKEEGHTSKLYADDFAVVCKAFGVRKPVFAGWSLAAVILADICTHLGPDAISGGILLAGIPALTPAGFTVVPPQVLTLVPGIQSEDTALHKKAIIDFANATLFANPESVPFSVRCAWMGSAMFMSPTVMKLVVNRVQSMKELDEAGKTGKLKLLCINGEKDAHRTSGMAIVEFLKPNFPDVEVIEIKDAGHAFFYEKPEETNEGLLEFTKRMVRQ</sequence>
<protein>
    <submittedName>
        <fullName evidence="2">Alpha/beta-hydrolase</fullName>
    </submittedName>
</protein>
<proteinExistence type="predicted"/>
<evidence type="ECO:0000313" key="2">
    <source>
        <dbReference type="EMBL" id="THU91363.1"/>
    </source>
</evidence>
<dbReference type="InterPro" id="IPR050228">
    <property type="entry name" value="Carboxylesterase_BioH"/>
</dbReference>
<dbReference type="InterPro" id="IPR029058">
    <property type="entry name" value="AB_hydrolase_fold"/>
</dbReference>
<accession>A0A4S8LQT6</accession>
<dbReference type="AlphaFoldDB" id="A0A4S8LQT6"/>
<organism evidence="2 3">
    <name type="scientific">Dendrothele bispora (strain CBS 962.96)</name>
    <dbReference type="NCBI Taxonomy" id="1314807"/>
    <lineage>
        <taxon>Eukaryota</taxon>
        <taxon>Fungi</taxon>
        <taxon>Dikarya</taxon>
        <taxon>Basidiomycota</taxon>
        <taxon>Agaricomycotina</taxon>
        <taxon>Agaricomycetes</taxon>
        <taxon>Agaricomycetidae</taxon>
        <taxon>Agaricales</taxon>
        <taxon>Agaricales incertae sedis</taxon>
        <taxon>Dendrothele</taxon>
    </lineage>
</organism>
<keyword evidence="3" id="KW-1185">Reference proteome</keyword>
<dbReference type="OrthoDB" id="408373at2759"/>
<dbReference type="SUPFAM" id="SSF53474">
    <property type="entry name" value="alpha/beta-Hydrolases"/>
    <property type="match status" value="1"/>
</dbReference>
<evidence type="ECO:0000259" key="1">
    <source>
        <dbReference type="Pfam" id="PF12697"/>
    </source>
</evidence>
<dbReference type="GO" id="GO:0016787">
    <property type="term" value="F:hydrolase activity"/>
    <property type="evidence" value="ECO:0007669"/>
    <property type="project" value="UniProtKB-KW"/>
</dbReference>
<dbReference type="Gene3D" id="3.40.50.1820">
    <property type="entry name" value="alpha/beta hydrolase"/>
    <property type="match status" value="1"/>
</dbReference>
<evidence type="ECO:0000313" key="3">
    <source>
        <dbReference type="Proteomes" id="UP000297245"/>
    </source>
</evidence>
<keyword evidence="2" id="KW-0378">Hydrolase</keyword>
<dbReference type="InterPro" id="IPR000073">
    <property type="entry name" value="AB_hydrolase_1"/>
</dbReference>
<gene>
    <name evidence="2" type="ORF">K435DRAFT_968241</name>
</gene>
<feature type="domain" description="AB hydrolase-1" evidence="1">
    <location>
        <begin position="35"/>
        <end position="279"/>
    </location>
</feature>
<dbReference type="PANTHER" id="PTHR43194:SF2">
    <property type="entry name" value="PEROXISOMAL MEMBRANE PROTEIN LPX1"/>
    <property type="match status" value="1"/>
</dbReference>
<dbReference type="Pfam" id="PF12697">
    <property type="entry name" value="Abhydrolase_6"/>
    <property type="match status" value="1"/>
</dbReference>